<dbReference type="InterPro" id="IPR057087">
    <property type="entry name" value="Gp12-like"/>
</dbReference>
<sequence>MELTKLRNTVVSLLHQHTKRPVVMLKQISDKPLTADKKQVDYPFLAYTVTSGFIKDRQMGTLDEKIVDSTNPRFEKDIMQGLYLQPKCSFSFTAYAKDSQEAKQLAQMAWDYLMHTGYFDLSASDIVVVDCTGVQNRDIFEVDTYERREGFDVKFRYVHTIQRRLETIEKYKINKI</sequence>
<proteinExistence type="predicted"/>
<dbReference type="Pfam" id="PF23961">
    <property type="entry name" value="Phage_tail_terminator_9"/>
    <property type="match status" value="1"/>
</dbReference>
<dbReference type="RefSeq" id="WP_144398155.1">
    <property type="nucleotide sequence ID" value="NZ_VJXW01000007.1"/>
</dbReference>
<gene>
    <name evidence="2" type="ORF">FL857_05940</name>
</gene>
<accession>A0A552V6X3</accession>
<protein>
    <recommendedName>
        <fullName evidence="1">Phage neck terminator protein gp12-like domain-containing protein</fullName>
    </recommendedName>
</protein>
<dbReference type="NCBIfam" id="NF047498">
    <property type="entry name" value="LIC_12616_fam"/>
    <property type="match status" value="1"/>
</dbReference>
<evidence type="ECO:0000259" key="1">
    <source>
        <dbReference type="Pfam" id="PF23961"/>
    </source>
</evidence>
<comment type="caution">
    <text evidence="2">The sequence shown here is derived from an EMBL/GenBank/DDBJ whole genome shotgun (WGS) entry which is preliminary data.</text>
</comment>
<organism evidence="2 3">
    <name type="scientific">Criibacterium bergeronii</name>
    <dbReference type="NCBI Taxonomy" id="1871336"/>
    <lineage>
        <taxon>Bacteria</taxon>
        <taxon>Bacillati</taxon>
        <taxon>Bacillota</taxon>
        <taxon>Clostridia</taxon>
        <taxon>Peptostreptococcales</taxon>
        <taxon>Filifactoraceae</taxon>
        <taxon>Criibacterium</taxon>
    </lineage>
</organism>
<dbReference type="EMBL" id="VJXW01000007">
    <property type="protein sequence ID" value="TRW26226.1"/>
    <property type="molecule type" value="Genomic_DNA"/>
</dbReference>
<feature type="domain" description="Phage neck terminator protein gp12-like" evidence="1">
    <location>
        <begin position="9"/>
        <end position="172"/>
    </location>
</feature>
<dbReference type="AlphaFoldDB" id="A0A552V6X3"/>
<dbReference type="Proteomes" id="UP000319424">
    <property type="component" value="Unassembled WGS sequence"/>
</dbReference>
<evidence type="ECO:0000313" key="2">
    <source>
        <dbReference type="EMBL" id="TRW26226.1"/>
    </source>
</evidence>
<reference evidence="2 3" key="1">
    <citation type="submission" date="2019-07" db="EMBL/GenBank/DDBJ databases">
        <title>Criibacterium bergeronii gen. nov., sp. nov. isolated from human clinical samples.</title>
        <authorList>
            <person name="Maheux A.F."/>
            <person name="Boudreau D.K."/>
            <person name="Berube E."/>
            <person name="Brodeur S."/>
            <person name="Bernard K.A."/>
            <person name="Abed J.Y."/>
            <person name="Ducrey E."/>
            <person name="Guay E.F."/>
            <person name="Raymond F."/>
            <person name="Corbeil J."/>
            <person name="Domingo M.-C."/>
            <person name="Roy P.H."/>
            <person name="Boissinot M."/>
            <person name="Tocheva E.I."/>
            <person name="Omar R.F."/>
        </authorList>
    </citation>
    <scope>NUCLEOTIDE SEQUENCE [LARGE SCALE GENOMIC DNA]</scope>
    <source>
        <strain evidence="2 3">CCRI-24246</strain>
    </source>
</reference>
<dbReference type="OrthoDB" id="2921463at2"/>
<name>A0A552V6X3_9FIRM</name>
<evidence type="ECO:0000313" key="3">
    <source>
        <dbReference type="Proteomes" id="UP000319424"/>
    </source>
</evidence>